<dbReference type="AlphaFoldDB" id="A0A9W9NX45"/>
<evidence type="ECO:0000313" key="5">
    <source>
        <dbReference type="Proteomes" id="UP001147733"/>
    </source>
</evidence>
<dbReference type="GO" id="GO:0016799">
    <property type="term" value="F:hydrolase activity, hydrolyzing N-glycosyl compounds"/>
    <property type="evidence" value="ECO:0007669"/>
    <property type="project" value="InterPro"/>
</dbReference>
<proteinExistence type="predicted"/>
<gene>
    <name evidence="4" type="ORF">N7469_005997</name>
</gene>
<dbReference type="Proteomes" id="UP001147733">
    <property type="component" value="Unassembled WGS sequence"/>
</dbReference>
<feature type="domain" description="Cellulose-binding Sde182 C-terminal" evidence="3">
    <location>
        <begin position="384"/>
        <end position="480"/>
    </location>
</feature>
<feature type="signal peptide" evidence="1">
    <location>
        <begin position="1"/>
        <end position="23"/>
    </location>
</feature>
<sequence length="498" mass="55935">MTRSRNLLPLLITFWAILSTTFAHPSCILDESPRRRLFLLSDIANEPDDAQSLVRLLVYANEFQIEGLVATTSWWLNDTTYPDQMRDIVSGYAKSVRNLRKHASGWPEPDHLLSLVKSGSTHYGMNGVGENQNSEGSELLVVAVDKSEEPLWVPIWGGANTLAQALWYVNATRSSEKVDEFVARLRVYSISDQDNSGPWIRRNWPNLFYIASVHDFNRYANAAWGGISGDDYYHFPSEGNKEVISKSWIKKNIQDVGPLGAQYPDGEFIIEGDSPSLLYMIPTGLSDPEHPEWGSWGGRYGPVAWGEGHFADSIDTIISDSGSIMMGSQVTIWRWRTAFQNDFKARMQWSIKPKFEEANHSPVVTVNGSSSRDILEYVVEPGETIILDATASCDPDDDNLTFKWWQYLEPSSNLNTPKRDVLVLELGATDMPKLSVRIPNAEVVRKPGRGVHPYADKHLHVILEVSDGNMIAYRRIILTIKGNPTVQELEIGSGHDEL</sequence>
<reference evidence="4" key="1">
    <citation type="submission" date="2022-11" db="EMBL/GenBank/DDBJ databases">
        <authorList>
            <person name="Petersen C."/>
        </authorList>
    </citation>
    <scope>NUCLEOTIDE SEQUENCE</scope>
    <source>
        <strain evidence="4">IBT 23319</strain>
    </source>
</reference>
<dbReference type="GeneID" id="81384082"/>
<dbReference type="EMBL" id="JAPQKT010000005">
    <property type="protein sequence ID" value="KAJ5231409.1"/>
    <property type="molecule type" value="Genomic_DNA"/>
</dbReference>
<evidence type="ECO:0000256" key="1">
    <source>
        <dbReference type="SAM" id="SignalP"/>
    </source>
</evidence>
<dbReference type="Gene3D" id="3.90.245.10">
    <property type="entry name" value="Ribonucleoside hydrolase-like"/>
    <property type="match status" value="1"/>
</dbReference>
<dbReference type="InterPro" id="IPR036452">
    <property type="entry name" value="Ribo_hydro-like"/>
</dbReference>
<dbReference type="Gene3D" id="2.60.40.10">
    <property type="entry name" value="Immunoglobulins"/>
    <property type="match status" value="1"/>
</dbReference>
<reference evidence="4" key="2">
    <citation type="journal article" date="2023" name="IMA Fungus">
        <title>Comparative genomic study of the Penicillium genus elucidates a diverse pangenome and 15 lateral gene transfer events.</title>
        <authorList>
            <person name="Petersen C."/>
            <person name="Sorensen T."/>
            <person name="Nielsen M.R."/>
            <person name="Sondergaard T.E."/>
            <person name="Sorensen J.L."/>
            <person name="Fitzpatrick D.A."/>
            <person name="Frisvad J.C."/>
            <person name="Nielsen K.L."/>
        </authorList>
    </citation>
    <scope>NUCLEOTIDE SEQUENCE</scope>
    <source>
        <strain evidence="4">IBT 23319</strain>
    </source>
</reference>
<organism evidence="4 5">
    <name type="scientific">Penicillium citrinum</name>
    <dbReference type="NCBI Taxonomy" id="5077"/>
    <lineage>
        <taxon>Eukaryota</taxon>
        <taxon>Fungi</taxon>
        <taxon>Dikarya</taxon>
        <taxon>Ascomycota</taxon>
        <taxon>Pezizomycotina</taxon>
        <taxon>Eurotiomycetes</taxon>
        <taxon>Eurotiomycetidae</taxon>
        <taxon>Eurotiales</taxon>
        <taxon>Aspergillaceae</taxon>
        <taxon>Penicillium</taxon>
    </lineage>
</organism>
<dbReference type="Pfam" id="PF07632">
    <property type="entry name" value="Sde182_NH-like"/>
    <property type="match status" value="1"/>
</dbReference>
<protein>
    <submittedName>
        <fullName evidence="4">DUF1593-domain-containing protein</fullName>
    </submittedName>
</protein>
<dbReference type="OrthoDB" id="3592035at2759"/>
<comment type="caution">
    <text evidence="4">The sequence shown here is derived from an EMBL/GenBank/DDBJ whole genome shotgun (WGS) entry which is preliminary data.</text>
</comment>
<dbReference type="InterPro" id="IPR048527">
    <property type="entry name" value="Sde182_C"/>
</dbReference>
<dbReference type="Pfam" id="PF21027">
    <property type="entry name" value="Sde0182_C"/>
    <property type="match status" value="1"/>
</dbReference>
<dbReference type="RefSeq" id="XP_056500153.1">
    <property type="nucleotide sequence ID" value="XM_056644915.1"/>
</dbReference>
<accession>A0A9W9NX45</accession>
<name>A0A9W9NX45_PENCI</name>
<feature type="domain" description="Cellulose-binding Sde182 nucleoside hydrolase-like" evidence="2">
    <location>
        <begin position="36"/>
        <end position="300"/>
    </location>
</feature>
<keyword evidence="5" id="KW-1185">Reference proteome</keyword>
<dbReference type="InterPro" id="IPR011483">
    <property type="entry name" value="Sde182_NH-like"/>
</dbReference>
<evidence type="ECO:0000313" key="4">
    <source>
        <dbReference type="EMBL" id="KAJ5231409.1"/>
    </source>
</evidence>
<evidence type="ECO:0000259" key="3">
    <source>
        <dbReference type="Pfam" id="PF21027"/>
    </source>
</evidence>
<keyword evidence="1" id="KW-0732">Signal</keyword>
<feature type="chain" id="PRO_5040859379" evidence="1">
    <location>
        <begin position="24"/>
        <end position="498"/>
    </location>
</feature>
<evidence type="ECO:0000259" key="2">
    <source>
        <dbReference type="Pfam" id="PF07632"/>
    </source>
</evidence>
<dbReference type="InterPro" id="IPR013783">
    <property type="entry name" value="Ig-like_fold"/>
</dbReference>